<evidence type="ECO:0000313" key="5">
    <source>
        <dbReference type="Proteomes" id="UP000031338"/>
    </source>
</evidence>
<dbReference type="InterPro" id="IPR016166">
    <property type="entry name" value="FAD-bd_PCMH"/>
</dbReference>
<dbReference type="AlphaFoldDB" id="A0A0B8ZC28"/>
<dbReference type="InterPro" id="IPR036318">
    <property type="entry name" value="FAD-bd_PCMH-like_sf"/>
</dbReference>
<dbReference type="RefSeq" id="WP_010891042.1">
    <property type="nucleotide sequence ID" value="NZ_JRVC01000021.1"/>
</dbReference>
<evidence type="ECO:0000313" key="4">
    <source>
        <dbReference type="EMBL" id="KHS43797.1"/>
    </source>
</evidence>
<dbReference type="EMBL" id="JRVC01000021">
    <property type="protein sequence ID" value="KHS43797.1"/>
    <property type="molecule type" value="Genomic_DNA"/>
</dbReference>
<dbReference type="GO" id="GO:0004458">
    <property type="term" value="F:D-lactate dehydrogenase (cytochrome) activity"/>
    <property type="evidence" value="ECO:0007669"/>
    <property type="project" value="TreeGrafter"/>
</dbReference>
<dbReference type="Gene3D" id="3.30.465.10">
    <property type="match status" value="1"/>
</dbReference>
<dbReference type="InterPro" id="IPR016164">
    <property type="entry name" value="FAD-linked_Oxase-like_C"/>
</dbReference>
<dbReference type="SUPFAM" id="SSF56176">
    <property type="entry name" value="FAD-binding/transporter-associated domain-like"/>
    <property type="match status" value="1"/>
</dbReference>
<accession>A0A0B8ZC28</accession>
<keyword evidence="2" id="KW-0274">FAD</keyword>
<reference evidence="4 5" key="1">
    <citation type="submission" date="2014-10" db="EMBL/GenBank/DDBJ databases">
        <title>Draft genome sequence of Novosphingobium subterraneum DSM 12447.</title>
        <authorList>
            <person name="Gan H.M."/>
            <person name="Gan H.Y."/>
            <person name="Savka M.A."/>
        </authorList>
    </citation>
    <scope>NUCLEOTIDE SEQUENCE [LARGE SCALE GENOMIC DNA]</scope>
    <source>
        <strain evidence="4 5">DSM 12447</strain>
    </source>
</reference>
<proteinExistence type="predicted"/>
<gene>
    <name evidence="4" type="ORF">NJ75_03616</name>
</gene>
<dbReference type="InterPro" id="IPR016170">
    <property type="entry name" value="Cytok_DH_C_sf"/>
</dbReference>
<dbReference type="PANTHER" id="PTHR11748">
    <property type="entry name" value="D-LACTATE DEHYDROGENASE"/>
    <property type="match status" value="1"/>
</dbReference>
<dbReference type="GO" id="GO:0071949">
    <property type="term" value="F:FAD binding"/>
    <property type="evidence" value="ECO:0007669"/>
    <property type="project" value="InterPro"/>
</dbReference>
<keyword evidence="1" id="KW-0285">Flavoprotein</keyword>
<protein>
    <submittedName>
        <fullName evidence="4">FAD linked oxidase domain-containing protein</fullName>
    </submittedName>
</protein>
<dbReference type="InterPro" id="IPR006094">
    <property type="entry name" value="Oxid_FAD_bind_N"/>
</dbReference>
<dbReference type="PROSITE" id="PS51387">
    <property type="entry name" value="FAD_PCMH"/>
    <property type="match status" value="1"/>
</dbReference>
<dbReference type="InterPro" id="IPR016169">
    <property type="entry name" value="FAD-bd_PCMH_sub2"/>
</dbReference>
<dbReference type="PANTHER" id="PTHR11748:SF114">
    <property type="entry name" value="ARYL-ALCOHOL OXIDASE VANILLYL-ALCOHOL OXIDASE (AFU_ORTHOLOGUE AFUA_3G09500)-RELATED"/>
    <property type="match status" value="1"/>
</dbReference>
<dbReference type="Gene3D" id="3.40.462.10">
    <property type="entry name" value="FAD-linked oxidases, C-terminal domain"/>
    <property type="match status" value="1"/>
</dbReference>
<name>A0A0B8ZC28_9SPHN</name>
<evidence type="ECO:0000256" key="1">
    <source>
        <dbReference type="ARBA" id="ARBA00022630"/>
    </source>
</evidence>
<sequence length="488" mass="51671">MIDQARQTATLGTLAQALGKAAVDTSPQTLARYAVPGMAPAGVVLPADEAQLAKVLEAARTSGGVVQTVCNGAYGLEKAVQDKVIVLDLQKMNKVLEVNDELATCLVEPGVTFRQLDAHIKEKGIKLWVDFPGNPDESVAASFINRRPGYTPYSDHFLMQCGLEVMLADGKMVRTGMGAMPKSTCWQLFKFGYGPWVDGLFTQSDFGVVTKVGMWMMPQPPAHQTFMVSVPKEDDLGALLDVLGPLKLNMVVANGVAVGNALHEAALLGKRRADFEGQGPMAASAVKAAGEVLGLGYWNLYGSLYGLPGNVAILWDMVKGAFSSISGARVITDGKGIDPKLWAWRMGTMTGVVADPPARTAGWSGDLALTVNPVSPVDGEEAVKLYELSRDICAKNGFDFVGETTAIWRSANHRQVLPHAAGKGEDAVRAKTCAEALIAAQAEAGFGQIMTDPGLGAAVAKTYEKGGRSALHARVKQALDPNSIFASV</sequence>
<dbReference type="STRING" id="48936.NJ75_03616"/>
<dbReference type="Proteomes" id="UP000031338">
    <property type="component" value="Unassembled WGS sequence"/>
</dbReference>
<dbReference type="GO" id="GO:0008720">
    <property type="term" value="F:D-lactate dehydrogenase (NAD+) activity"/>
    <property type="evidence" value="ECO:0007669"/>
    <property type="project" value="TreeGrafter"/>
</dbReference>
<organism evidence="4 5">
    <name type="scientific">Novosphingobium subterraneum</name>
    <dbReference type="NCBI Taxonomy" id="48936"/>
    <lineage>
        <taxon>Bacteria</taxon>
        <taxon>Pseudomonadati</taxon>
        <taxon>Pseudomonadota</taxon>
        <taxon>Alphaproteobacteria</taxon>
        <taxon>Sphingomonadales</taxon>
        <taxon>Sphingomonadaceae</taxon>
        <taxon>Novosphingobium</taxon>
    </lineage>
</organism>
<evidence type="ECO:0000256" key="2">
    <source>
        <dbReference type="ARBA" id="ARBA00022827"/>
    </source>
</evidence>
<dbReference type="PATRIC" id="fig|48936.3.peg.3648"/>
<feature type="domain" description="FAD-binding PCMH-type" evidence="3">
    <location>
        <begin position="36"/>
        <end position="219"/>
    </location>
</feature>
<evidence type="ECO:0000259" key="3">
    <source>
        <dbReference type="PROSITE" id="PS51387"/>
    </source>
</evidence>
<dbReference type="GO" id="GO:1903457">
    <property type="term" value="P:lactate catabolic process"/>
    <property type="evidence" value="ECO:0007669"/>
    <property type="project" value="TreeGrafter"/>
</dbReference>
<dbReference type="Pfam" id="PF01565">
    <property type="entry name" value="FAD_binding_4"/>
    <property type="match status" value="1"/>
</dbReference>
<dbReference type="SUPFAM" id="SSF55103">
    <property type="entry name" value="FAD-linked oxidases, C-terminal domain"/>
    <property type="match status" value="1"/>
</dbReference>
<comment type="caution">
    <text evidence="4">The sequence shown here is derived from an EMBL/GenBank/DDBJ whole genome shotgun (WGS) entry which is preliminary data.</text>
</comment>
<keyword evidence="5" id="KW-1185">Reference proteome</keyword>